<name>A0ACC0DE59_9PEZI</name>
<accession>A0ACC0DE59</accession>
<evidence type="ECO:0000313" key="1">
    <source>
        <dbReference type="EMBL" id="KAI6090833.1"/>
    </source>
</evidence>
<organism evidence="1 2">
    <name type="scientific">Hypoxylon rubiginosum</name>
    <dbReference type="NCBI Taxonomy" id="110542"/>
    <lineage>
        <taxon>Eukaryota</taxon>
        <taxon>Fungi</taxon>
        <taxon>Dikarya</taxon>
        <taxon>Ascomycota</taxon>
        <taxon>Pezizomycotina</taxon>
        <taxon>Sordariomycetes</taxon>
        <taxon>Xylariomycetidae</taxon>
        <taxon>Xylariales</taxon>
        <taxon>Hypoxylaceae</taxon>
        <taxon>Hypoxylon</taxon>
    </lineage>
</organism>
<keyword evidence="2" id="KW-1185">Reference proteome</keyword>
<sequence length="484" mass="54566">MLDVQDFITERGGNPELIRESQRRRFADVKVVDEIIEQWEDHRRTQYAATQLNGAINTVQKDIATKKKAKENADELLLQKAALEKQKKDLLDSAAEKDLALKAKVKTIGNIVHDSVPVSDNEDNNVVQRTWAPEGVAVEKKNVFSHHEVLTRLDGYDPDRGVKVVGHRGYFLKRWGVFLNQALINYGLEFLTNHGFTPLQAPQFMLKDYMAKTAQLEQFDEELYKVVDGEPQNDKYLIATSEQPISAYHADEWIIGKDLPLKYAGFSTCYRREAGSHGRDAWGIFRVHQFEKVEQFVLTDPEKSWEMFEEMFSTSEEFYKSLGLPYQVVAIVSGALNNAAAKKYDLEAWFPFQGEYKELVSCSNCTDYQSRALEIRFGTKTQTDTKKKYVHCLNSTLCATERALCCVLENFQTEDGLRVPEPLRKYLPGAPDFIPFTKELPKDTTSAKAKSKAEKGAKQKVAAAGAAAGAAVAEAGEKIKNLAV</sequence>
<comment type="caution">
    <text evidence="1">The sequence shown here is derived from an EMBL/GenBank/DDBJ whole genome shotgun (WGS) entry which is preliminary data.</text>
</comment>
<dbReference type="EMBL" id="MU394289">
    <property type="protein sequence ID" value="KAI6090833.1"/>
    <property type="molecule type" value="Genomic_DNA"/>
</dbReference>
<proteinExistence type="predicted"/>
<evidence type="ECO:0000313" key="2">
    <source>
        <dbReference type="Proteomes" id="UP001497680"/>
    </source>
</evidence>
<gene>
    <name evidence="1" type="ORF">F4821DRAFT_227991</name>
</gene>
<reference evidence="1 2" key="1">
    <citation type="journal article" date="2022" name="New Phytol.">
        <title>Ecological generalism drives hyperdiversity of secondary metabolite gene clusters in xylarialean endophytes.</title>
        <authorList>
            <person name="Franco M.E.E."/>
            <person name="Wisecaver J.H."/>
            <person name="Arnold A.E."/>
            <person name="Ju Y.M."/>
            <person name="Slot J.C."/>
            <person name="Ahrendt S."/>
            <person name="Moore L.P."/>
            <person name="Eastman K.E."/>
            <person name="Scott K."/>
            <person name="Konkel Z."/>
            <person name="Mondo S.J."/>
            <person name="Kuo A."/>
            <person name="Hayes R.D."/>
            <person name="Haridas S."/>
            <person name="Andreopoulos B."/>
            <person name="Riley R."/>
            <person name="LaButti K."/>
            <person name="Pangilinan J."/>
            <person name="Lipzen A."/>
            <person name="Amirebrahimi M."/>
            <person name="Yan J."/>
            <person name="Adam C."/>
            <person name="Keymanesh K."/>
            <person name="Ng V."/>
            <person name="Louie K."/>
            <person name="Northen T."/>
            <person name="Drula E."/>
            <person name="Henrissat B."/>
            <person name="Hsieh H.M."/>
            <person name="Youens-Clark K."/>
            <person name="Lutzoni F."/>
            <person name="Miadlikowska J."/>
            <person name="Eastwood D.C."/>
            <person name="Hamelin R.C."/>
            <person name="Grigoriev I.V."/>
            <person name="U'Ren J.M."/>
        </authorList>
    </citation>
    <scope>NUCLEOTIDE SEQUENCE [LARGE SCALE GENOMIC DNA]</scope>
    <source>
        <strain evidence="1 2">ER1909</strain>
    </source>
</reference>
<protein>
    <submittedName>
        <fullName evidence="1">Uncharacterized protein</fullName>
    </submittedName>
</protein>
<dbReference type="Proteomes" id="UP001497680">
    <property type="component" value="Unassembled WGS sequence"/>
</dbReference>